<dbReference type="SUPFAM" id="SSF103378">
    <property type="entry name" value="2-methylcitrate dehydratase PrpD"/>
    <property type="match status" value="1"/>
</dbReference>
<dbReference type="InterPro" id="IPR036148">
    <property type="entry name" value="MmgE/PrpD_sf"/>
</dbReference>
<dbReference type="PANTHER" id="PTHR16943">
    <property type="entry name" value="2-METHYLCITRATE DEHYDRATASE-RELATED"/>
    <property type="match status" value="1"/>
</dbReference>
<evidence type="ECO:0000259" key="2">
    <source>
        <dbReference type="Pfam" id="PF03972"/>
    </source>
</evidence>
<feature type="domain" description="MmgE/PrpD C-terminal" evidence="3">
    <location>
        <begin position="270"/>
        <end position="431"/>
    </location>
</feature>
<protein>
    <submittedName>
        <fullName evidence="4">MmgE/PrpD family protein</fullName>
    </submittedName>
</protein>
<comment type="caution">
    <text evidence="4">The sequence shown here is derived from an EMBL/GenBank/DDBJ whole genome shotgun (WGS) entry which is preliminary data.</text>
</comment>
<dbReference type="AlphaFoldDB" id="A0A940N285"/>
<evidence type="ECO:0000313" key="4">
    <source>
        <dbReference type="EMBL" id="MBP0495405.1"/>
    </source>
</evidence>
<proteinExistence type="inferred from homology"/>
<reference evidence="4" key="1">
    <citation type="submission" date="2021-03" db="EMBL/GenBank/DDBJ databases">
        <authorList>
            <person name="So Y."/>
        </authorList>
    </citation>
    <scope>NUCLEOTIDE SEQUENCE</scope>
    <source>
        <strain evidence="4">SG15</strain>
    </source>
</reference>
<dbReference type="InterPro" id="IPR042183">
    <property type="entry name" value="MmgE/PrpD_sf_1"/>
</dbReference>
<name>A0A940N285_9PROT</name>
<dbReference type="InterPro" id="IPR005656">
    <property type="entry name" value="MmgE_PrpD"/>
</dbReference>
<dbReference type="Pfam" id="PF19305">
    <property type="entry name" value="MmgE_PrpD_C"/>
    <property type="match status" value="1"/>
</dbReference>
<sequence length="453" mass="47337">MATSITRALGAFVSGLRFDAIPADASAIARMGFVDCAGVMIAGREEPVVGILRDTLGVAGPRGEAALTFGPLRAPAPDAALINGTAAHALDYDDVALRGHPSTVLVPAILAEGEALGATGAEMVAAYVAGYEVWAELIAHDQDFHHEKGWHPTGVFGAVGAAAACARLRGLDAERAAHAIALGASQSAGLGANFGTMTKPFHAGRAAQAGVMSARLAQAGMTASLDAIEHPRGFLYAISPHGRVTGLDAPSRGFGQDWRILEHRLSIKKFPICYCGHRATDAMLALLARRPLRAEEIEAVEVVTSRAHAGTLRNAMPSTGLEAKFSAQFDMAAAVIAGKVGLAELTDAFVQRPEVQALMARVTVFPTDETDPALPGAAPYDTVRVALRSGERLEESVRRARGHAAVPLTDAELRAKFMDCLESAGESRRAAALFERLNDIATLGTAMELEAAA</sequence>
<dbReference type="Gene3D" id="3.30.1330.120">
    <property type="entry name" value="2-methylcitrate dehydratase PrpD"/>
    <property type="match status" value="1"/>
</dbReference>
<evidence type="ECO:0000259" key="3">
    <source>
        <dbReference type="Pfam" id="PF19305"/>
    </source>
</evidence>
<feature type="domain" description="MmgE/PrpD N-terminal" evidence="2">
    <location>
        <begin position="8"/>
        <end position="241"/>
    </location>
</feature>
<dbReference type="EMBL" id="JAGIZA010000017">
    <property type="protein sequence ID" value="MBP0495405.1"/>
    <property type="molecule type" value="Genomic_DNA"/>
</dbReference>
<dbReference type="InterPro" id="IPR045336">
    <property type="entry name" value="MmgE_PrpD_N"/>
</dbReference>
<organism evidence="4 5">
    <name type="scientific">Roseomonas indoligenes</name>
    <dbReference type="NCBI Taxonomy" id="2820811"/>
    <lineage>
        <taxon>Bacteria</taxon>
        <taxon>Pseudomonadati</taxon>
        <taxon>Pseudomonadota</taxon>
        <taxon>Alphaproteobacteria</taxon>
        <taxon>Acetobacterales</taxon>
        <taxon>Roseomonadaceae</taxon>
        <taxon>Roseomonas</taxon>
    </lineage>
</organism>
<gene>
    <name evidence="4" type="ORF">J5Y10_21655</name>
</gene>
<comment type="similarity">
    <text evidence="1">Belongs to the PrpD family.</text>
</comment>
<evidence type="ECO:0000256" key="1">
    <source>
        <dbReference type="ARBA" id="ARBA00006174"/>
    </source>
</evidence>
<dbReference type="PANTHER" id="PTHR16943:SF8">
    <property type="entry name" value="2-METHYLCITRATE DEHYDRATASE"/>
    <property type="match status" value="1"/>
</dbReference>
<evidence type="ECO:0000313" key="5">
    <source>
        <dbReference type="Proteomes" id="UP000677537"/>
    </source>
</evidence>
<dbReference type="GO" id="GO:0016829">
    <property type="term" value="F:lyase activity"/>
    <property type="evidence" value="ECO:0007669"/>
    <property type="project" value="InterPro"/>
</dbReference>
<accession>A0A940N285</accession>
<dbReference type="Gene3D" id="1.10.4100.10">
    <property type="entry name" value="2-methylcitrate dehydratase PrpD"/>
    <property type="match status" value="1"/>
</dbReference>
<dbReference type="InterPro" id="IPR045337">
    <property type="entry name" value="MmgE_PrpD_C"/>
</dbReference>
<dbReference type="Pfam" id="PF03972">
    <property type="entry name" value="MmgE_PrpD_N"/>
    <property type="match status" value="1"/>
</dbReference>
<dbReference type="Proteomes" id="UP000677537">
    <property type="component" value="Unassembled WGS sequence"/>
</dbReference>
<dbReference type="RefSeq" id="WP_209376205.1">
    <property type="nucleotide sequence ID" value="NZ_JAGIZA010000017.1"/>
</dbReference>
<keyword evidence="5" id="KW-1185">Reference proteome</keyword>
<dbReference type="InterPro" id="IPR042188">
    <property type="entry name" value="MmgE/PrpD_sf_2"/>
</dbReference>